<organism evidence="2 3">
    <name type="scientific">Pseudonocardia eucalypti</name>
    <dbReference type="NCBI Taxonomy" id="648755"/>
    <lineage>
        <taxon>Bacteria</taxon>
        <taxon>Bacillati</taxon>
        <taxon>Actinomycetota</taxon>
        <taxon>Actinomycetes</taxon>
        <taxon>Pseudonocardiales</taxon>
        <taxon>Pseudonocardiaceae</taxon>
        <taxon>Pseudonocardia</taxon>
    </lineage>
</organism>
<dbReference type="InterPro" id="IPR046259">
    <property type="entry name" value="DUF6292"/>
</dbReference>
<evidence type="ECO:0000313" key="2">
    <source>
        <dbReference type="EMBL" id="GAA5162181.1"/>
    </source>
</evidence>
<protein>
    <recommendedName>
        <fullName evidence="1">DUF6292 domain-containing protein</fullName>
    </recommendedName>
</protein>
<evidence type="ECO:0000259" key="1">
    <source>
        <dbReference type="Pfam" id="PF19809"/>
    </source>
</evidence>
<comment type="caution">
    <text evidence="2">The sequence shown here is derived from an EMBL/GenBank/DDBJ whole genome shotgun (WGS) entry which is preliminary data.</text>
</comment>
<evidence type="ECO:0000313" key="3">
    <source>
        <dbReference type="Proteomes" id="UP001428817"/>
    </source>
</evidence>
<dbReference type="RefSeq" id="WP_345703103.1">
    <property type="nucleotide sequence ID" value="NZ_BAABJP010000026.1"/>
</dbReference>
<proteinExistence type="predicted"/>
<reference evidence="3" key="1">
    <citation type="journal article" date="2019" name="Int. J. Syst. Evol. Microbiol.">
        <title>The Global Catalogue of Microorganisms (GCM) 10K type strain sequencing project: providing services to taxonomists for standard genome sequencing and annotation.</title>
        <authorList>
            <consortium name="The Broad Institute Genomics Platform"/>
            <consortium name="The Broad Institute Genome Sequencing Center for Infectious Disease"/>
            <person name="Wu L."/>
            <person name="Ma J."/>
        </authorList>
    </citation>
    <scope>NUCLEOTIDE SEQUENCE [LARGE SCALE GENOMIC DNA]</scope>
    <source>
        <strain evidence="3">JCM 18303</strain>
    </source>
</reference>
<accession>A0ABP9QHV6</accession>
<gene>
    <name evidence="2" type="ORF">GCM10023321_47380</name>
</gene>
<feature type="domain" description="DUF6292" evidence="1">
    <location>
        <begin position="30"/>
        <end position="122"/>
    </location>
</feature>
<dbReference type="Pfam" id="PF19809">
    <property type="entry name" value="DUF6292"/>
    <property type="match status" value="1"/>
</dbReference>
<dbReference type="Proteomes" id="UP001428817">
    <property type="component" value="Unassembled WGS sequence"/>
</dbReference>
<keyword evidence="3" id="KW-1185">Reference proteome</keyword>
<sequence length="174" mass="18682">MLTCADIPAPSAQCSPELARLDDRALLRGYLLAVVGRLDERGIPVRAVRTDDSVPGPLAGAIILDEVCAPPHVWTPTGLRWSVDVGWSALLARVGDETLGSVVRYLPSMLSVPSPRSVAHFVVALRADPDTGWASATPCRHKIIDRRVLNMQLAPFVDREPTSGATHSGVDRCS</sequence>
<dbReference type="EMBL" id="BAABJP010000026">
    <property type="protein sequence ID" value="GAA5162181.1"/>
    <property type="molecule type" value="Genomic_DNA"/>
</dbReference>
<name>A0ABP9QHV6_9PSEU</name>